<evidence type="ECO:0000256" key="3">
    <source>
        <dbReference type="ARBA" id="ARBA00022842"/>
    </source>
</evidence>
<dbReference type="InterPro" id="IPR005000">
    <property type="entry name" value="Aldolase/citrate-lyase_domain"/>
</dbReference>
<dbReference type="Gene3D" id="3.20.20.60">
    <property type="entry name" value="Phosphoenolpyruvate-binding domains"/>
    <property type="match status" value="1"/>
</dbReference>
<dbReference type="GO" id="GO:0000287">
    <property type="term" value="F:magnesium ion binding"/>
    <property type="evidence" value="ECO:0007669"/>
    <property type="project" value="TreeGrafter"/>
</dbReference>
<evidence type="ECO:0000259" key="4">
    <source>
        <dbReference type="Pfam" id="PF03328"/>
    </source>
</evidence>
<dbReference type="PANTHER" id="PTHR32308">
    <property type="entry name" value="LYASE BETA SUBUNIT, PUTATIVE (AFU_ORTHOLOGUE AFUA_4G13030)-RELATED"/>
    <property type="match status" value="1"/>
</dbReference>
<gene>
    <name evidence="5" type="ORF">MGWOODY_Hyp832</name>
</gene>
<keyword evidence="2" id="KW-0479">Metal-binding</keyword>
<dbReference type="InterPro" id="IPR011206">
    <property type="entry name" value="Citrate_lyase_beta/mcl1/mcl2"/>
</dbReference>
<dbReference type="GO" id="GO:0006107">
    <property type="term" value="P:oxaloacetate metabolic process"/>
    <property type="evidence" value="ECO:0007669"/>
    <property type="project" value="TreeGrafter"/>
</dbReference>
<comment type="cofactor">
    <cofactor evidence="1">
        <name>Mg(2+)</name>
        <dbReference type="ChEBI" id="CHEBI:18420"/>
    </cofactor>
</comment>
<evidence type="ECO:0000313" key="5">
    <source>
        <dbReference type="EMBL" id="CUS57229.1"/>
    </source>
</evidence>
<dbReference type="SUPFAM" id="SSF51621">
    <property type="entry name" value="Phosphoenolpyruvate/pyruvate domain"/>
    <property type="match status" value="1"/>
</dbReference>
<dbReference type="PIRSF" id="PIRSF015582">
    <property type="entry name" value="Cit_lyase_B"/>
    <property type="match status" value="1"/>
</dbReference>
<reference evidence="5" key="1">
    <citation type="submission" date="2015-10" db="EMBL/GenBank/DDBJ databases">
        <authorList>
            <person name="Gilbert D.G."/>
        </authorList>
    </citation>
    <scope>NUCLEOTIDE SEQUENCE</scope>
</reference>
<dbReference type="EC" id="4.1.3.-" evidence="5"/>
<organism evidence="5">
    <name type="scientific">hydrothermal vent metagenome</name>
    <dbReference type="NCBI Taxonomy" id="652676"/>
    <lineage>
        <taxon>unclassified sequences</taxon>
        <taxon>metagenomes</taxon>
        <taxon>ecological metagenomes</taxon>
    </lineage>
</organism>
<sequence>MSHVHRPRRSCLYMPGANERALEKAKTLPADTVIMDLEDAVAPEAKETARDTIRAAVTAGGYGHREIVVRMNGLDTEWGQADLKMAVEAGAHALLAPKVIDGSDIDRLDDAMSRAGAPAEMGLWVMIEMPKAILNIQDIAEAVGRTRMTTFVMGTNDLAKEYRARMTPDRLAFQTALGMSMAAARAYNIVAIDGVYNDIKNEQGLIDECEQGRDLGFDGKTLIHPSQLDTANRVFAPSPHDVEHAQAVIEAFADPQNAGKGVLKVNGKMTELLHLDEARRTVAMDEAIRAFES</sequence>
<dbReference type="Pfam" id="PF03328">
    <property type="entry name" value="HpcH_HpaI"/>
    <property type="match status" value="1"/>
</dbReference>
<dbReference type="AlphaFoldDB" id="A0A160U3X4"/>
<dbReference type="EMBL" id="CZQD01000038">
    <property type="protein sequence ID" value="CUS57229.1"/>
    <property type="molecule type" value="Genomic_DNA"/>
</dbReference>
<protein>
    <submittedName>
        <fullName evidence="5">L-malyl-CoA/beta-methylmalyl-CoA lyase</fullName>
        <ecNumber evidence="5">4.1.3.-</ecNumber>
    </submittedName>
</protein>
<proteinExistence type="predicted"/>
<keyword evidence="5" id="KW-0456">Lyase</keyword>
<dbReference type="InterPro" id="IPR015813">
    <property type="entry name" value="Pyrv/PenolPyrv_kinase-like_dom"/>
</dbReference>
<dbReference type="GO" id="GO:0016829">
    <property type="term" value="F:lyase activity"/>
    <property type="evidence" value="ECO:0007669"/>
    <property type="project" value="UniProtKB-KW"/>
</dbReference>
<evidence type="ECO:0000256" key="1">
    <source>
        <dbReference type="ARBA" id="ARBA00001946"/>
    </source>
</evidence>
<name>A0A160U3X4_9ZZZZ</name>
<accession>A0A160U3X4</accession>
<evidence type="ECO:0000256" key="2">
    <source>
        <dbReference type="ARBA" id="ARBA00022723"/>
    </source>
</evidence>
<dbReference type="InterPro" id="IPR040442">
    <property type="entry name" value="Pyrv_kinase-like_dom_sf"/>
</dbReference>
<feature type="domain" description="HpcH/HpaI aldolase/citrate lyase" evidence="4">
    <location>
        <begin position="9"/>
        <end position="225"/>
    </location>
</feature>
<keyword evidence="3" id="KW-0460">Magnesium</keyword>
<dbReference type="PANTHER" id="PTHR32308:SF10">
    <property type="entry name" value="CITRATE LYASE SUBUNIT BETA"/>
    <property type="match status" value="1"/>
</dbReference>